<name>L0JMD8_NATP1</name>
<protein>
    <submittedName>
        <fullName evidence="2">Uncharacterized protein</fullName>
    </submittedName>
</protein>
<organism evidence="2 3">
    <name type="scientific">Natrinema pellirubrum (strain DSM 15624 / CIP 106293 / JCM 10476 / NCIMB 786 / 157)</name>
    <dbReference type="NCBI Taxonomy" id="797303"/>
    <lineage>
        <taxon>Archaea</taxon>
        <taxon>Methanobacteriati</taxon>
        <taxon>Methanobacteriota</taxon>
        <taxon>Stenosarchaea group</taxon>
        <taxon>Halobacteria</taxon>
        <taxon>Halobacteriales</taxon>
        <taxon>Natrialbaceae</taxon>
        <taxon>Natrinema</taxon>
    </lineage>
</organism>
<sequence>MGGSGVERSVSILDDSETRQTALTGLCRGVFVGIGLVIAAHLIGVESGRAVIKLAYATLAGLAVGEVVTPNRTSAATEAAELAKSQAIPRAVGMSIGLALVIGPYTLESILLSMRQATDWATLIGITLLFATGWRLGHDNSSRRVNAVRLVIAGIVVVILAILIPR</sequence>
<keyword evidence="1" id="KW-0812">Transmembrane</keyword>
<evidence type="ECO:0000313" key="3">
    <source>
        <dbReference type="Proteomes" id="UP000010843"/>
    </source>
</evidence>
<keyword evidence="1" id="KW-1133">Transmembrane helix</keyword>
<dbReference type="KEGG" id="npe:Natpe_1879"/>
<dbReference type="AlphaFoldDB" id="L0JMD8"/>
<gene>
    <name evidence="2" type="ordered locus">Natpe_1879</name>
</gene>
<accession>L0JMD8</accession>
<feature type="transmembrane region" description="Helical" evidence="1">
    <location>
        <begin position="148"/>
        <end position="165"/>
    </location>
</feature>
<feature type="transmembrane region" description="Helical" evidence="1">
    <location>
        <begin position="88"/>
        <end position="107"/>
    </location>
</feature>
<dbReference type="EMBL" id="CP003372">
    <property type="protein sequence ID" value="AGB31742.1"/>
    <property type="molecule type" value="Genomic_DNA"/>
</dbReference>
<feature type="transmembrane region" description="Helical" evidence="1">
    <location>
        <begin position="20"/>
        <end position="43"/>
    </location>
</feature>
<keyword evidence="1" id="KW-0472">Membrane</keyword>
<evidence type="ECO:0000256" key="1">
    <source>
        <dbReference type="SAM" id="Phobius"/>
    </source>
</evidence>
<feature type="transmembrane region" description="Helical" evidence="1">
    <location>
        <begin position="119"/>
        <end position="136"/>
    </location>
</feature>
<dbReference type="Proteomes" id="UP000010843">
    <property type="component" value="Chromosome"/>
</dbReference>
<evidence type="ECO:0000313" key="2">
    <source>
        <dbReference type="EMBL" id="AGB31742.1"/>
    </source>
</evidence>
<reference evidence="3" key="1">
    <citation type="submission" date="2012-02" db="EMBL/GenBank/DDBJ databases">
        <title>Complete sequence of chromosome of Natrinema pellirubrum DSM 15624.</title>
        <authorList>
            <person name="Lucas S."/>
            <person name="Han J."/>
            <person name="Lapidus A."/>
            <person name="Cheng J.-F."/>
            <person name="Goodwin L."/>
            <person name="Pitluck S."/>
            <person name="Peters L."/>
            <person name="Teshima H."/>
            <person name="Detter J.C."/>
            <person name="Han C."/>
            <person name="Tapia R."/>
            <person name="Land M."/>
            <person name="Hauser L."/>
            <person name="Kyrpides N."/>
            <person name="Ivanova N."/>
            <person name="Pagani I."/>
            <person name="Sproer C."/>
            <person name="Anderson I."/>
            <person name="Woyke T."/>
        </authorList>
    </citation>
    <scope>NUCLEOTIDE SEQUENCE [LARGE SCALE GENOMIC DNA]</scope>
    <source>
        <strain evidence="3">DSM 15624 / JCM 10476 / NCIMB 786</strain>
    </source>
</reference>
<dbReference type="HOGENOM" id="CLU_1599067_0_0_2"/>
<proteinExistence type="predicted"/>